<sequence length="71" mass="8212">MKKEKSCIADAAPRRDRDRLMYDKPVFWTGTVTALVKRRKLKWAGGKRRPNGGSRMPQHHRAVFRTDSEAS</sequence>
<reference evidence="2 3" key="1">
    <citation type="submission" date="2019-03" db="EMBL/GenBank/DDBJ databases">
        <title>Ramlibacter henchirensis DSM 14656, whole genome shotgun sequence.</title>
        <authorList>
            <person name="Zhang X."/>
            <person name="Feng G."/>
            <person name="Zhu H."/>
        </authorList>
    </citation>
    <scope>NUCLEOTIDE SEQUENCE [LARGE SCALE GENOMIC DNA]</scope>
    <source>
        <strain evidence="2 3">DSM 14656</strain>
    </source>
</reference>
<evidence type="ECO:0000313" key="2">
    <source>
        <dbReference type="EMBL" id="TFY99267.1"/>
    </source>
</evidence>
<evidence type="ECO:0000313" key="3">
    <source>
        <dbReference type="Proteomes" id="UP000298180"/>
    </source>
</evidence>
<accession>A0A4Z0BLZ0</accession>
<gene>
    <name evidence="2" type="ORF">EZ313_22145</name>
</gene>
<evidence type="ECO:0000256" key="1">
    <source>
        <dbReference type="SAM" id="MobiDB-lite"/>
    </source>
</evidence>
<organism evidence="2 3">
    <name type="scientific">Ramlibacter henchirensis</name>
    <dbReference type="NCBI Taxonomy" id="204072"/>
    <lineage>
        <taxon>Bacteria</taxon>
        <taxon>Pseudomonadati</taxon>
        <taxon>Pseudomonadota</taxon>
        <taxon>Betaproteobacteria</taxon>
        <taxon>Burkholderiales</taxon>
        <taxon>Comamonadaceae</taxon>
        <taxon>Ramlibacter</taxon>
    </lineage>
</organism>
<name>A0A4Z0BLZ0_9BURK</name>
<feature type="region of interest" description="Disordered" evidence="1">
    <location>
        <begin position="43"/>
        <end position="71"/>
    </location>
</feature>
<keyword evidence="3" id="KW-1185">Reference proteome</keyword>
<dbReference type="RefSeq" id="WP_135265495.1">
    <property type="nucleotide sequence ID" value="NZ_SMLM01000004.1"/>
</dbReference>
<proteinExistence type="predicted"/>
<protein>
    <submittedName>
        <fullName evidence="2">Uncharacterized protein</fullName>
    </submittedName>
</protein>
<dbReference type="Proteomes" id="UP000298180">
    <property type="component" value="Unassembled WGS sequence"/>
</dbReference>
<dbReference type="AlphaFoldDB" id="A0A4Z0BLZ0"/>
<dbReference type="EMBL" id="SMLM01000004">
    <property type="protein sequence ID" value="TFY99267.1"/>
    <property type="molecule type" value="Genomic_DNA"/>
</dbReference>
<comment type="caution">
    <text evidence="2">The sequence shown here is derived from an EMBL/GenBank/DDBJ whole genome shotgun (WGS) entry which is preliminary data.</text>
</comment>